<feature type="transmembrane region" description="Helical" evidence="1">
    <location>
        <begin position="12"/>
        <end position="33"/>
    </location>
</feature>
<sequence>MPPLPPMPPHLLMLLVSSAIVAGSIAALAIMVLTRNQATGRAEEAKSRKEESGVNLKDGLTPVDLSSALARAPAISTEPSALVQTMTKTFAQLSVGIGIFDKAGNLILFNPALMELTTLPVTTLSRKPTITQFLDEMRGRGMLPEPRDYTDWRARFEGLPLEASGSGNDLLDELWCLPSGQTYRVTAQAYRNGAVALLMEDISSELSATRGIRSRIRQNESTLNSFEEPICVFAEDGRLSFSNRAFNSVWASLTDERPTRLDQALALWRNASGGCGFWDDVESYATQVSDREPWSFRTQLGGLANALVRVTPVVGGGIMIRLDDRAVSTPQRMAPISRLQAANSQSIFAVDGTHI</sequence>
<keyword evidence="3" id="KW-1185">Reference proteome</keyword>
<keyword evidence="1" id="KW-0472">Membrane</keyword>
<dbReference type="Proteomes" id="UP000238392">
    <property type="component" value="Unassembled WGS sequence"/>
</dbReference>
<dbReference type="AlphaFoldDB" id="A0A2T0WY40"/>
<evidence type="ECO:0008006" key="4">
    <source>
        <dbReference type="Google" id="ProtNLM"/>
    </source>
</evidence>
<evidence type="ECO:0000313" key="2">
    <source>
        <dbReference type="EMBL" id="PRY91587.1"/>
    </source>
</evidence>
<gene>
    <name evidence="2" type="ORF">CLV74_103172</name>
</gene>
<keyword evidence="1" id="KW-0812">Transmembrane</keyword>
<accession>A0A2T0WY40</accession>
<dbReference type="EMBL" id="PVTQ01000003">
    <property type="protein sequence ID" value="PRY91587.1"/>
    <property type="molecule type" value="Genomic_DNA"/>
</dbReference>
<evidence type="ECO:0000313" key="3">
    <source>
        <dbReference type="Proteomes" id="UP000238392"/>
    </source>
</evidence>
<comment type="caution">
    <text evidence="2">The sequence shown here is derived from an EMBL/GenBank/DDBJ whole genome shotgun (WGS) entry which is preliminary data.</text>
</comment>
<name>A0A2T0WY40_9RHOB</name>
<evidence type="ECO:0000256" key="1">
    <source>
        <dbReference type="SAM" id="Phobius"/>
    </source>
</evidence>
<protein>
    <recommendedName>
        <fullName evidence="4">PAS domain-containing protein</fullName>
    </recommendedName>
</protein>
<keyword evidence="1" id="KW-1133">Transmembrane helix</keyword>
<organism evidence="2 3">
    <name type="scientific">Donghicola tyrosinivorans</name>
    <dbReference type="NCBI Taxonomy" id="1652492"/>
    <lineage>
        <taxon>Bacteria</taxon>
        <taxon>Pseudomonadati</taxon>
        <taxon>Pseudomonadota</taxon>
        <taxon>Alphaproteobacteria</taxon>
        <taxon>Rhodobacterales</taxon>
        <taxon>Roseobacteraceae</taxon>
        <taxon>Donghicola</taxon>
    </lineage>
</organism>
<proteinExistence type="predicted"/>
<reference evidence="2 3" key="1">
    <citation type="submission" date="2018-03" db="EMBL/GenBank/DDBJ databases">
        <title>Genomic Encyclopedia of Archaeal and Bacterial Type Strains, Phase II (KMG-II): from individual species to whole genera.</title>
        <authorList>
            <person name="Goeker M."/>
        </authorList>
    </citation>
    <scope>NUCLEOTIDE SEQUENCE [LARGE SCALE GENOMIC DNA]</scope>
    <source>
        <strain evidence="2 3">DSM 100212</strain>
    </source>
</reference>